<comment type="caution">
    <text evidence="1">The sequence shown here is derived from an EMBL/GenBank/DDBJ whole genome shotgun (WGS) entry which is preliminary data.</text>
</comment>
<protein>
    <submittedName>
        <fullName evidence="1">Uncharacterized protein</fullName>
    </submittedName>
</protein>
<dbReference type="EMBL" id="BGZK01001615">
    <property type="protein sequence ID" value="GBP83346.1"/>
    <property type="molecule type" value="Genomic_DNA"/>
</dbReference>
<proteinExistence type="predicted"/>
<dbReference type="Proteomes" id="UP000299102">
    <property type="component" value="Unassembled WGS sequence"/>
</dbReference>
<reference evidence="1 2" key="1">
    <citation type="journal article" date="2019" name="Commun. Biol.">
        <title>The bagworm genome reveals a unique fibroin gene that provides high tensile strength.</title>
        <authorList>
            <person name="Kono N."/>
            <person name="Nakamura H."/>
            <person name="Ohtoshi R."/>
            <person name="Tomita M."/>
            <person name="Numata K."/>
            <person name="Arakawa K."/>
        </authorList>
    </citation>
    <scope>NUCLEOTIDE SEQUENCE [LARGE SCALE GENOMIC DNA]</scope>
</reference>
<organism evidence="1 2">
    <name type="scientific">Eumeta variegata</name>
    <name type="common">Bagworm moth</name>
    <name type="synonym">Eumeta japonica</name>
    <dbReference type="NCBI Taxonomy" id="151549"/>
    <lineage>
        <taxon>Eukaryota</taxon>
        <taxon>Metazoa</taxon>
        <taxon>Ecdysozoa</taxon>
        <taxon>Arthropoda</taxon>
        <taxon>Hexapoda</taxon>
        <taxon>Insecta</taxon>
        <taxon>Pterygota</taxon>
        <taxon>Neoptera</taxon>
        <taxon>Endopterygota</taxon>
        <taxon>Lepidoptera</taxon>
        <taxon>Glossata</taxon>
        <taxon>Ditrysia</taxon>
        <taxon>Tineoidea</taxon>
        <taxon>Psychidae</taxon>
        <taxon>Oiketicinae</taxon>
        <taxon>Eumeta</taxon>
    </lineage>
</organism>
<sequence>MCKENYKGSYVAAVHCLLHVMSSISTRVAARDSRQVTRNRSSALCERVPKSYLSIYSSSLGAERRVPGGGGPRGRPAACRSNRLSSGLYQLYLRGRRYQPSGEFRRLPLLSNFAPDVPPFLRALFI</sequence>
<evidence type="ECO:0000313" key="1">
    <source>
        <dbReference type="EMBL" id="GBP83346.1"/>
    </source>
</evidence>
<dbReference type="AlphaFoldDB" id="A0A4C1Z410"/>
<keyword evidence="2" id="KW-1185">Reference proteome</keyword>
<accession>A0A4C1Z410</accession>
<name>A0A4C1Z410_EUMVA</name>
<evidence type="ECO:0000313" key="2">
    <source>
        <dbReference type="Proteomes" id="UP000299102"/>
    </source>
</evidence>
<gene>
    <name evidence="1" type="ORF">EVAR_54363_1</name>
</gene>